<evidence type="ECO:0000256" key="10">
    <source>
        <dbReference type="ARBA" id="ARBA00023136"/>
    </source>
</evidence>
<dbReference type="eggNOG" id="KOG3713">
    <property type="taxonomic scope" value="Eukaryota"/>
</dbReference>
<keyword evidence="3" id="KW-0633">Potassium transport</keyword>
<dbReference type="InterPro" id="IPR003974">
    <property type="entry name" value="K_chnl_volt-dep_Kv3"/>
</dbReference>
<evidence type="ECO:0000313" key="15">
    <source>
        <dbReference type="EMBL" id="EDO48059.1"/>
    </source>
</evidence>
<feature type="non-terminal residue" evidence="15">
    <location>
        <position position="418"/>
    </location>
</feature>
<keyword evidence="7" id="KW-0630">Potassium</keyword>
<dbReference type="InterPro" id="IPR005821">
    <property type="entry name" value="Ion_trans_dom"/>
</dbReference>
<evidence type="ECO:0000256" key="12">
    <source>
        <dbReference type="ARBA" id="ARBA00061303"/>
    </source>
</evidence>
<dbReference type="Pfam" id="PF00520">
    <property type="entry name" value="Ion_trans"/>
    <property type="match status" value="1"/>
</dbReference>
<dbReference type="PRINTS" id="PR01498">
    <property type="entry name" value="SHAWCHANNEL"/>
</dbReference>
<dbReference type="InterPro" id="IPR011333">
    <property type="entry name" value="SKP1/BTB/POZ_sf"/>
</dbReference>
<dbReference type="GO" id="GO:0051260">
    <property type="term" value="P:protein homooligomerization"/>
    <property type="evidence" value="ECO:0007669"/>
    <property type="project" value="InterPro"/>
</dbReference>
<dbReference type="InParanoid" id="A7RJY3"/>
<comment type="subcellular location">
    <subcellularLocation>
        <location evidence="1">Membrane</location>
        <topology evidence="1">Multi-pass membrane protein</topology>
    </subcellularLocation>
</comment>
<proteinExistence type="inferred from homology"/>
<dbReference type="EMBL" id="DS469515">
    <property type="protein sequence ID" value="EDO48059.1"/>
    <property type="molecule type" value="Genomic_DNA"/>
</dbReference>
<feature type="domain" description="BTB" evidence="14">
    <location>
        <begin position="18"/>
        <end position="121"/>
    </location>
</feature>
<dbReference type="InterPro" id="IPR027359">
    <property type="entry name" value="Volt_channel_dom_sf"/>
</dbReference>
<keyword evidence="9" id="KW-0406">Ion transport</keyword>
<keyword evidence="2" id="KW-0813">Transport</keyword>
<dbReference type="InterPro" id="IPR003131">
    <property type="entry name" value="T1-type_BTB"/>
</dbReference>
<evidence type="ECO:0000256" key="7">
    <source>
        <dbReference type="ARBA" id="ARBA00022958"/>
    </source>
</evidence>
<dbReference type="Gene3D" id="1.20.120.350">
    <property type="entry name" value="Voltage-gated potassium channels. Chain C"/>
    <property type="match status" value="1"/>
</dbReference>
<dbReference type="InterPro" id="IPR028325">
    <property type="entry name" value="VG_K_chnl"/>
</dbReference>
<dbReference type="KEGG" id="nve:5520289"/>
<dbReference type="AlphaFoldDB" id="A7RJY3"/>
<keyword evidence="8 13" id="KW-1133">Transmembrane helix</keyword>
<name>A7RJY3_NEMVE</name>
<evidence type="ECO:0000256" key="1">
    <source>
        <dbReference type="ARBA" id="ARBA00004141"/>
    </source>
</evidence>
<dbReference type="FunFam" id="1.10.287.70:FF:000002">
    <property type="entry name" value="Potassium voltage-gated channel subfamily a member"/>
    <property type="match status" value="1"/>
</dbReference>
<dbReference type="Gene3D" id="3.30.710.10">
    <property type="entry name" value="Potassium Channel Kv1.1, Chain A"/>
    <property type="match status" value="1"/>
</dbReference>
<dbReference type="PhylomeDB" id="A7RJY3"/>
<keyword evidence="4 13" id="KW-0812">Transmembrane</keyword>
<feature type="transmembrane region" description="Helical" evidence="13">
    <location>
        <begin position="315"/>
        <end position="336"/>
    </location>
</feature>
<dbReference type="Proteomes" id="UP000001593">
    <property type="component" value="Unassembled WGS sequence"/>
</dbReference>
<dbReference type="HOGENOM" id="CLU_011722_4_1_1"/>
<dbReference type="InterPro" id="IPR000210">
    <property type="entry name" value="BTB/POZ_dom"/>
</dbReference>
<dbReference type="PANTHER" id="PTHR11537">
    <property type="entry name" value="VOLTAGE-GATED POTASSIUM CHANNEL"/>
    <property type="match status" value="1"/>
</dbReference>
<dbReference type="FunFam" id="1.20.120.350:FF:000091">
    <property type="entry name" value="Predicted protein"/>
    <property type="match status" value="1"/>
</dbReference>
<keyword evidence="10 13" id="KW-0472">Membrane</keyword>
<evidence type="ECO:0000256" key="6">
    <source>
        <dbReference type="ARBA" id="ARBA00022882"/>
    </source>
</evidence>
<reference evidence="15 16" key="1">
    <citation type="journal article" date="2007" name="Science">
        <title>Sea anemone genome reveals ancestral eumetazoan gene repertoire and genomic organization.</title>
        <authorList>
            <person name="Putnam N.H."/>
            <person name="Srivastava M."/>
            <person name="Hellsten U."/>
            <person name="Dirks B."/>
            <person name="Chapman J."/>
            <person name="Salamov A."/>
            <person name="Terry A."/>
            <person name="Shapiro H."/>
            <person name="Lindquist E."/>
            <person name="Kapitonov V.V."/>
            <person name="Jurka J."/>
            <person name="Genikhovich G."/>
            <person name="Grigoriev I.V."/>
            <person name="Lucas S.M."/>
            <person name="Steele R.E."/>
            <person name="Finnerty J.R."/>
            <person name="Technau U."/>
            <person name="Martindale M.Q."/>
            <person name="Rokhsar D.S."/>
        </authorList>
    </citation>
    <scope>NUCLEOTIDE SEQUENCE [LARGE SCALE GENOMIC DNA]</scope>
    <source>
        <strain evidence="16">CH2 X CH6</strain>
    </source>
</reference>
<sequence>MDAKPCIVENPFDSDLTERITINVGGFRHNTFMSTLKNIPDTRLSWLAENHTNCVEYDQVLGEYFFDRHPRIFAEVLNYYRTGKLHCPGDVCSTLFQEELSYWGINDRDMEQCCWAHYKRQINTEETLKSFHLDSARKMDGKEKSGKRKSLTTIFAKEESFKRGFLKRWNRFRPKVWAFLDDPHSSKASWVFIMISCLMILVSVTQFCLGTVPSLREDSFTMKVLYWLDFSTSIWFTVEFVLRLVFCPSTKEFAKNPMNWVDLTAILPFYFRLFKLQDQISWLVVMRTLRIFRIFSLSLSFQILFRSLISSKNELFLVFVSVMVPIILFSSMIYFAEKDANDKNFQSIPESFWWAIITVTTVGYGDVCPVTKLGKVIGAVCAICGVVIVALPVSVIGSNFSYYYIQARTRVQQPRRAN</sequence>
<evidence type="ECO:0000256" key="11">
    <source>
        <dbReference type="ARBA" id="ARBA00023303"/>
    </source>
</evidence>
<dbReference type="PANTHER" id="PTHR11537:SF252">
    <property type="entry name" value="POTASSIUM VOLTAGE-GATED CHANNEL PROTEIN SHAW"/>
    <property type="match status" value="1"/>
</dbReference>
<gene>
    <name evidence="15" type="ORF">NEMVEDRAFT_v1g84068</name>
</gene>
<dbReference type="Pfam" id="PF02214">
    <property type="entry name" value="BTB_2"/>
    <property type="match status" value="1"/>
</dbReference>
<dbReference type="GO" id="GO:0005251">
    <property type="term" value="F:delayed rectifier potassium channel activity"/>
    <property type="evidence" value="ECO:0000318"/>
    <property type="project" value="GO_Central"/>
</dbReference>
<dbReference type="STRING" id="45351.A7RJY3"/>
<dbReference type="GO" id="GO:0008076">
    <property type="term" value="C:voltage-gated potassium channel complex"/>
    <property type="evidence" value="ECO:0000318"/>
    <property type="project" value="GO_Central"/>
</dbReference>
<evidence type="ECO:0000256" key="2">
    <source>
        <dbReference type="ARBA" id="ARBA00022448"/>
    </source>
</evidence>
<dbReference type="OrthoDB" id="10025005at2759"/>
<protein>
    <recommendedName>
        <fullName evidence="14">BTB domain-containing protein</fullName>
    </recommendedName>
</protein>
<feature type="transmembrane region" description="Helical" evidence="13">
    <location>
        <begin position="224"/>
        <end position="246"/>
    </location>
</feature>
<dbReference type="GO" id="GO:0071805">
    <property type="term" value="P:potassium ion transmembrane transport"/>
    <property type="evidence" value="ECO:0000318"/>
    <property type="project" value="GO_Central"/>
</dbReference>
<dbReference type="FunFam" id="3.30.710.10:FF:000020">
    <property type="entry name" value="Potassium voltage-gated channel protein Shaw"/>
    <property type="match status" value="1"/>
</dbReference>
<dbReference type="Gene3D" id="1.10.287.70">
    <property type="match status" value="1"/>
</dbReference>
<keyword evidence="6" id="KW-0851">Voltage-gated channel</keyword>
<evidence type="ECO:0000256" key="5">
    <source>
        <dbReference type="ARBA" id="ARBA00022826"/>
    </source>
</evidence>
<evidence type="ECO:0000256" key="9">
    <source>
        <dbReference type="ARBA" id="ARBA00023065"/>
    </source>
</evidence>
<accession>A7RJY3</accession>
<evidence type="ECO:0000313" key="16">
    <source>
        <dbReference type="Proteomes" id="UP000001593"/>
    </source>
</evidence>
<organism evidence="15 16">
    <name type="scientific">Nematostella vectensis</name>
    <name type="common">Starlet sea anemone</name>
    <dbReference type="NCBI Taxonomy" id="45351"/>
    <lineage>
        <taxon>Eukaryota</taxon>
        <taxon>Metazoa</taxon>
        <taxon>Cnidaria</taxon>
        <taxon>Anthozoa</taxon>
        <taxon>Hexacorallia</taxon>
        <taxon>Actiniaria</taxon>
        <taxon>Edwardsiidae</taxon>
        <taxon>Nematostella</taxon>
    </lineage>
</organism>
<keyword evidence="16" id="KW-1185">Reference proteome</keyword>
<evidence type="ECO:0000256" key="4">
    <source>
        <dbReference type="ARBA" id="ARBA00022692"/>
    </source>
</evidence>
<evidence type="ECO:0000256" key="8">
    <source>
        <dbReference type="ARBA" id="ARBA00022989"/>
    </source>
</evidence>
<evidence type="ECO:0000259" key="14">
    <source>
        <dbReference type="SMART" id="SM00225"/>
    </source>
</evidence>
<dbReference type="SUPFAM" id="SSF81324">
    <property type="entry name" value="Voltage-gated potassium channels"/>
    <property type="match status" value="1"/>
</dbReference>
<feature type="transmembrane region" description="Helical" evidence="13">
    <location>
        <begin position="377"/>
        <end position="405"/>
    </location>
</feature>
<dbReference type="OMA" id="DRHPRIF"/>
<dbReference type="GO" id="GO:0016020">
    <property type="term" value="C:membrane"/>
    <property type="evidence" value="ECO:0000318"/>
    <property type="project" value="GO_Central"/>
</dbReference>
<dbReference type="SUPFAM" id="SSF54695">
    <property type="entry name" value="POZ domain"/>
    <property type="match status" value="1"/>
</dbReference>
<dbReference type="InterPro" id="IPR003968">
    <property type="entry name" value="K_chnl_volt-dep_Kv"/>
</dbReference>
<dbReference type="PRINTS" id="PR01491">
    <property type="entry name" value="KVCHANNEL"/>
</dbReference>
<evidence type="ECO:0000256" key="3">
    <source>
        <dbReference type="ARBA" id="ARBA00022538"/>
    </source>
</evidence>
<keyword evidence="5" id="KW-0631">Potassium channel</keyword>
<evidence type="ECO:0000256" key="13">
    <source>
        <dbReference type="SAM" id="Phobius"/>
    </source>
</evidence>
<dbReference type="GO" id="GO:0001508">
    <property type="term" value="P:action potential"/>
    <property type="evidence" value="ECO:0000318"/>
    <property type="project" value="GO_Central"/>
</dbReference>
<comment type="similarity">
    <text evidence="12">Belongs to the potassium channel family. C (Shaw) (TC 1.A.1.2) subfamily. Shaw sub-subfamily.</text>
</comment>
<dbReference type="SMART" id="SM00225">
    <property type="entry name" value="BTB"/>
    <property type="match status" value="1"/>
</dbReference>
<dbReference type="PRINTS" id="PR00169">
    <property type="entry name" value="KCHANNEL"/>
</dbReference>
<feature type="transmembrane region" description="Helical" evidence="13">
    <location>
        <begin position="190"/>
        <end position="212"/>
    </location>
</feature>
<keyword evidence="11" id="KW-0407">Ion channel</keyword>